<reference evidence="6" key="2">
    <citation type="journal article" date="2018" name="Nat. Commun.">
        <title>Extreme sensitivity to ultraviolet light in the fungal pathogen causing white-nose syndrome of bats.</title>
        <authorList>
            <person name="Palmer J.M."/>
            <person name="Drees K.P."/>
            <person name="Foster J.T."/>
            <person name="Lindner D.L."/>
        </authorList>
    </citation>
    <scope>NUCLEOTIDE SEQUENCE [LARGE SCALE GENOMIC DNA]</scope>
    <source>
        <strain evidence="6">UAMH 10579</strain>
    </source>
</reference>
<evidence type="ECO:0000313" key="5">
    <source>
        <dbReference type="EMBL" id="OBT99976.1"/>
    </source>
</evidence>
<dbReference type="InterPro" id="IPR000683">
    <property type="entry name" value="Gfo/Idh/MocA-like_OxRdtase_N"/>
</dbReference>
<dbReference type="GO" id="GO:0016491">
    <property type="term" value="F:oxidoreductase activity"/>
    <property type="evidence" value="ECO:0007669"/>
    <property type="project" value="UniProtKB-KW"/>
</dbReference>
<feature type="domain" description="Gfo/Idh/MocA-like oxidoreductase N-terminal" evidence="3">
    <location>
        <begin position="4"/>
        <end position="129"/>
    </location>
</feature>
<sequence>MAPIKVGIVGYGFAAKNFHIPFISAIPDYEIIAILQRAEAPANPELSPKGSHCTVDFPGIKHYRSADDFFADSEIAFVVVATQTDTHALFGEMALTAGKHVIIDKPFAESAEEADKIIALAEKKSLLLTCYQNRRWDGGFQTLRKLIKEDALGDIKEAEIHYDFESPSWISQFPAKYTPGAGMAYGLGTHSIDQALVLFGLPKSVTGFFRVQRGMESEVEDSFTIVMQYDGPQKELLVTVKTSVVTPMAQQLKFLVRGTKGSFIKFQNRSTCPQEEQIALGAKPLDEGFGSEPEQFQGILTTYDSFDSQVQTLDKETNKYTGRYPTITGRWLGIYENVADAINGKGDLEVKPKQSRDVLRIIELARESHNKGVAVPWA</sequence>
<comment type="similarity">
    <text evidence="1">Belongs to the Gfo/Idh/MocA family.</text>
</comment>
<dbReference type="PANTHER" id="PTHR43708:SF5">
    <property type="entry name" value="CONSERVED EXPRESSED OXIDOREDUCTASE (EUROFUNG)-RELATED"/>
    <property type="match status" value="1"/>
</dbReference>
<evidence type="ECO:0000259" key="4">
    <source>
        <dbReference type="Pfam" id="PF22725"/>
    </source>
</evidence>
<dbReference type="Pfam" id="PF01408">
    <property type="entry name" value="GFO_IDH_MocA"/>
    <property type="match status" value="1"/>
</dbReference>
<dbReference type="SUPFAM" id="SSF51735">
    <property type="entry name" value="NAD(P)-binding Rossmann-fold domains"/>
    <property type="match status" value="1"/>
</dbReference>
<name>A0A1B8GVX7_9PEZI</name>
<dbReference type="RefSeq" id="XP_018133709.1">
    <property type="nucleotide sequence ID" value="XM_018271401.2"/>
</dbReference>
<evidence type="ECO:0000256" key="2">
    <source>
        <dbReference type="ARBA" id="ARBA00023002"/>
    </source>
</evidence>
<dbReference type="GO" id="GO:0000166">
    <property type="term" value="F:nucleotide binding"/>
    <property type="evidence" value="ECO:0007669"/>
    <property type="project" value="InterPro"/>
</dbReference>
<dbReference type="Proteomes" id="UP000091956">
    <property type="component" value="Unassembled WGS sequence"/>
</dbReference>
<dbReference type="InterPro" id="IPR036291">
    <property type="entry name" value="NAD(P)-bd_dom_sf"/>
</dbReference>
<accession>A0A1B8GVX7</accession>
<gene>
    <name evidence="5" type="ORF">VE01_01886</name>
</gene>
<dbReference type="GeneID" id="28835272"/>
<dbReference type="Pfam" id="PF22725">
    <property type="entry name" value="GFO_IDH_MocA_C3"/>
    <property type="match status" value="1"/>
</dbReference>
<keyword evidence="6" id="KW-1185">Reference proteome</keyword>
<dbReference type="EMBL" id="KV460210">
    <property type="protein sequence ID" value="OBT99976.1"/>
    <property type="molecule type" value="Genomic_DNA"/>
</dbReference>
<proteinExistence type="inferred from homology"/>
<evidence type="ECO:0000259" key="3">
    <source>
        <dbReference type="Pfam" id="PF01408"/>
    </source>
</evidence>
<feature type="domain" description="GFO/IDH/MocA-like oxidoreductase" evidence="4">
    <location>
        <begin position="140"/>
        <end position="263"/>
    </location>
</feature>
<dbReference type="InterPro" id="IPR055170">
    <property type="entry name" value="GFO_IDH_MocA-like_dom"/>
</dbReference>
<organism evidence="5 6">
    <name type="scientific">Pseudogymnoascus verrucosus</name>
    <dbReference type="NCBI Taxonomy" id="342668"/>
    <lineage>
        <taxon>Eukaryota</taxon>
        <taxon>Fungi</taxon>
        <taxon>Dikarya</taxon>
        <taxon>Ascomycota</taxon>
        <taxon>Pezizomycotina</taxon>
        <taxon>Leotiomycetes</taxon>
        <taxon>Thelebolales</taxon>
        <taxon>Thelebolaceae</taxon>
        <taxon>Pseudogymnoascus</taxon>
    </lineage>
</organism>
<dbReference type="InterPro" id="IPR051317">
    <property type="entry name" value="Gfo/Idh/MocA_oxidoreduct"/>
</dbReference>
<dbReference type="Gene3D" id="3.30.360.10">
    <property type="entry name" value="Dihydrodipicolinate Reductase, domain 2"/>
    <property type="match status" value="1"/>
</dbReference>
<evidence type="ECO:0000313" key="6">
    <source>
        <dbReference type="Proteomes" id="UP000091956"/>
    </source>
</evidence>
<dbReference type="OrthoDB" id="6417021at2759"/>
<dbReference type="STRING" id="342668.A0A1B8GVX7"/>
<keyword evidence="2" id="KW-0560">Oxidoreductase</keyword>
<dbReference type="PANTHER" id="PTHR43708">
    <property type="entry name" value="CONSERVED EXPRESSED OXIDOREDUCTASE (EUROFUNG)"/>
    <property type="match status" value="1"/>
</dbReference>
<dbReference type="AlphaFoldDB" id="A0A1B8GVX7"/>
<dbReference type="Gene3D" id="3.40.50.720">
    <property type="entry name" value="NAD(P)-binding Rossmann-like Domain"/>
    <property type="match status" value="1"/>
</dbReference>
<evidence type="ECO:0008006" key="7">
    <source>
        <dbReference type="Google" id="ProtNLM"/>
    </source>
</evidence>
<protein>
    <recommendedName>
        <fullName evidence="7">Gfo/Idh/MocA-like oxidoreductase N-terminal domain-containing protein</fullName>
    </recommendedName>
</protein>
<reference evidence="5 6" key="1">
    <citation type="submission" date="2016-03" db="EMBL/GenBank/DDBJ databases">
        <title>Comparative genomics of Pseudogymnoascus destructans, the fungus causing white-nose syndrome of bats.</title>
        <authorList>
            <person name="Palmer J.M."/>
            <person name="Drees K.P."/>
            <person name="Foster J.T."/>
            <person name="Lindner D.L."/>
        </authorList>
    </citation>
    <scope>NUCLEOTIDE SEQUENCE [LARGE SCALE GENOMIC DNA]</scope>
    <source>
        <strain evidence="5 6">UAMH 10579</strain>
    </source>
</reference>
<evidence type="ECO:0000256" key="1">
    <source>
        <dbReference type="ARBA" id="ARBA00010928"/>
    </source>
</evidence>